<dbReference type="STRING" id="670580.A0A1X6N0D0"/>
<gene>
    <name evidence="4" type="ORF">POSPLADRAFT_1181191</name>
</gene>
<dbReference type="Proteomes" id="UP000194127">
    <property type="component" value="Unassembled WGS sequence"/>
</dbReference>
<dbReference type="OrthoDB" id="2757115at2759"/>
<keyword evidence="1" id="KW-0863">Zinc-finger</keyword>
<feature type="region of interest" description="Disordered" evidence="2">
    <location>
        <begin position="315"/>
        <end position="363"/>
    </location>
</feature>
<keyword evidence="1" id="KW-0479">Metal-binding</keyword>
<evidence type="ECO:0000313" key="5">
    <source>
        <dbReference type="Proteomes" id="UP000194127"/>
    </source>
</evidence>
<evidence type="ECO:0000259" key="3">
    <source>
        <dbReference type="PROSITE" id="PS50157"/>
    </source>
</evidence>
<feature type="compositionally biased region" description="Acidic residues" evidence="2">
    <location>
        <begin position="346"/>
        <end position="363"/>
    </location>
</feature>
<dbReference type="GO" id="GO:0008270">
    <property type="term" value="F:zinc ion binding"/>
    <property type="evidence" value="ECO:0007669"/>
    <property type="project" value="UniProtKB-KW"/>
</dbReference>
<keyword evidence="1" id="KW-0862">Zinc</keyword>
<dbReference type="Pfam" id="PF00096">
    <property type="entry name" value="zf-C2H2"/>
    <property type="match status" value="1"/>
</dbReference>
<dbReference type="PROSITE" id="PS50157">
    <property type="entry name" value="ZINC_FINGER_C2H2_2"/>
    <property type="match status" value="2"/>
</dbReference>
<dbReference type="EMBL" id="KZ110597">
    <property type="protein sequence ID" value="OSX61940.1"/>
    <property type="molecule type" value="Genomic_DNA"/>
</dbReference>
<dbReference type="RefSeq" id="XP_024338734.1">
    <property type="nucleotide sequence ID" value="XM_024488818.1"/>
</dbReference>
<keyword evidence="5" id="KW-1185">Reference proteome</keyword>
<dbReference type="SUPFAM" id="SSF57667">
    <property type="entry name" value="beta-beta-alpha zinc fingers"/>
    <property type="match status" value="1"/>
</dbReference>
<dbReference type="Gene3D" id="3.30.160.60">
    <property type="entry name" value="Classic Zinc Finger"/>
    <property type="match status" value="1"/>
</dbReference>
<proteinExistence type="predicted"/>
<feature type="compositionally biased region" description="Basic and acidic residues" evidence="2">
    <location>
        <begin position="111"/>
        <end position="120"/>
    </location>
</feature>
<protein>
    <recommendedName>
        <fullName evidence="3">C2H2-type domain-containing protein</fullName>
    </recommendedName>
</protein>
<feature type="region of interest" description="Disordered" evidence="2">
    <location>
        <begin position="89"/>
        <end position="234"/>
    </location>
</feature>
<evidence type="ECO:0000256" key="2">
    <source>
        <dbReference type="SAM" id="MobiDB-lite"/>
    </source>
</evidence>
<dbReference type="InterPro" id="IPR036236">
    <property type="entry name" value="Znf_C2H2_sf"/>
</dbReference>
<feature type="compositionally biased region" description="Basic and acidic residues" evidence="2">
    <location>
        <begin position="89"/>
        <end position="102"/>
    </location>
</feature>
<feature type="compositionally biased region" description="Basic residues" evidence="2">
    <location>
        <begin position="225"/>
        <end position="234"/>
    </location>
</feature>
<organism evidence="4 5">
    <name type="scientific">Postia placenta MAD-698-R-SB12</name>
    <dbReference type="NCBI Taxonomy" id="670580"/>
    <lineage>
        <taxon>Eukaryota</taxon>
        <taxon>Fungi</taxon>
        <taxon>Dikarya</taxon>
        <taxon>Basidiomycota</taxon>
        <taxon>Agaricomycotina</taxon>
        <taxon>Agaricomycetes</taxon>
        <taxon>Polyporales</taxon>
        <taxon>Adustoporiaceae</taxon>
        <taxon>Rhodonia</taxon>
    </lineage>
</organism>
<reference evidence="4 5" key="1">
    <citation type="submission" date="2017-04" db="EMBL/GenBank/DDBJ databases">
        <title>Genome Sequence of the Model Brown-Rot Fungus Postia placenta SB12.</title>
        <authorList>
            <consortium name="DOE Joint Genome Institute"/>
            <person name="Gaskell J."/>
            <person name="Kersten P."/>
            <person name="Larrondo L.F."/>
            <person name="Canessa P."/>
            <person name="Martinez D."/>
            <person name="Hibbett D."/>
            <person name="Schmoll M."/>
            <person name="Kubicek C.P."/>
            <person name="Martinez A.T."/>
            <person name="Yadav J."/>
            <person name="Master E."/>
            <person name="Magnuson J.K."/>
            <person name="James T."/>
            <person name="Yaver D."/>
            <person name="Berka R."/>
            <person name="Labutti K."/>
            <person name="Lipzen A."/>
            <person name="Aerts A."/>
            <person name="Barry K."/>
            <person name="Henrissat B."/>
            <person name="Blanchette R."/>
            <person name="Grigoriev I."/>
            <person name="Cullen D."/>
        </authorList>
    </citation>
    <scope>NUCLEOTIDE SEQUENCE [LARGE SCALE GENOMIC DNA]</scope>
    <source>
        <strain evidence="4 5">MAD-698-R-SB12</strain>
    </source>
</reference>
<name>A0A1X6N0D0_9APHY</name>
<feature type="domain" description="C2H2-type" evidence="3">
    <location>
        <begin position="239"/>
        <end position="270"/>
    </location>
</feature>
<accession>A0A1X6N0D0</accession>
<sequence>MSDSPSTASSLPIHVPVPVPVPVPSPMPMPATSDPHSPLLAGMSRLCSTPILSPHDDGASCRSETMIPPMFIPPTTSIRSASPMDVHVIDPTRGCERHDSPGMDRSTGSDNDDKAPDADKAIGTYGSRTERSPSASPRITRSHGRAQETPNTKRSTPPRSPRRKPVRYLRSRGKVTYADADDDDGDTSVPRPRPSARKRKAQAQHARGRLSDSPNGVCADDGPKRSRRGRKKPRAVKKYCCSQPMCEKSFSRSFDLRRHMDICAGPGEKKAPAQHFCDSCGRGFNRKDALRRHCMEMPAACTKYLRGLEKRAALQSGKEDTTNGVSSGSPSGGALQQEWCSLGGNDQEDSGTESGDEDGGMIH</sequence>
<evidence type="ECO:0000256" key="1">
    <source>
        <dbReference type="PROSITE-ProRule" id="PRU00042"/>
    </source>
</evidence>
<dbReference type="AlphaFoldDB" id="A0A1X6N0D0"/>
<feature type="compositionally biased region" description="Basic residues" evidence="2">
    <location>
        <begin position="194"/>
        <end position="208"/>
    </location>
</feature>
<evidence type="ECO:0000313" key="4">
    <source>
        <dbReference type="EMBL" id="OSX61940.1"/>
    </source>
</evidence>
<dbReference type="GeneID" id="36333767"/>
<feature type="domain" description="C2H2-type" evidence="3">
    <location>
        <begin position="275"/>
        <end position="293"/>
    </location>
</feature>
<feature type="compositionally biased region" description="Basic residues" evidence="2">
    <location>
        <begin position="160"/>
        <end position="173"/>
    </location>
</feature>
<dbReference type="InterPro" id="IPR013087">
    <property type="entry name" value="Znf_C2H2_type"/>
</dbReference>